<name>A0AAQ3NPQ6_VIGMU</name>
<keyword evidence="1" id="KW-0812">Transmembrane</keyword>
<accession>A0AAQ3NPQ6</accession>
<dbReference type="Proteomes" id="UP001374535">
    <property type="component" value="Chromosome 4"/>
</dbReference>
<dbReference type="AlphaFoldDB" id="A0AAQ3NPQ6"/>
<sequence>MGCDAHHSPRDSTQMELDLPLGSPGLLYDHRDVPTQVFKVAVMVLENGKWKSKHSGDWNNGDWKHNHVDVMEENGTLWITVAVISFLSNGLIVTNRQEMKEIRLNLLTYNLTVEFDVFSPFMVALIMGNMSGRLIVAIEGSSGNGLNIEIL</sequence>
<gene>
    <name evidence="2" type="ORF">V8G54_011680</name>
</gene>
<feature type="transmembrane region" description="Helical" evidence="1">
    <location>
        <begin position="75"/>
        <end position="94"/>
    </location>
</feature>
<protein>
    <submittedName>
        <fullName evidence="2">Uncharacterized protein</fullName>
    </submittedName>
</protein>
<reference evidence="2 3" key="1">
    <citation type="journal article" date="2023" name="Life. Sci Alliance">
        <title>Evolutionary insights into 3D genome organization and epigenetic landscape of Vigna mungo.</title>
        <authorList>
            <person name="Junaid A."/>
            <person name="Singh B."/>
            <person name="Bhatia S."/>
        </authorList>
    </citation>
    <scope>NUCLEOTIDE SEQUENCE [LARGE SCALE GENOMIC DNA]</scope>
    <source>
        <strain evidence="2">Urdbean</strain>
    </source>
</reference>
<proteinExistence type="predicted"/>
<keyword evidence="1" id="KW-0472">Membrane</keyword>
<keyword evidence="1" id="KW-1133">Transmembrane helix</keyword>
<organism evidence="2 3">
    <name type="scientific">Vigna mungo</name>
    <name type="common">Black gram</name>
    <name type="synonym">Phaseolus mungo</name>
    <dbReference type="NCBI Taxonomy" id="3915"/>
    <lineage>
        <taxon>Eukaryota</taxon>
        <taxon>Viridiplantae</taxon>
        <taxon>Streptophyta</taxon>
        <taxon>Embryophyta</taxon>
        <taxon>Tracheophyta</taxon>
        <taxon>Spermatophyta</taxon>
        <taxon>Magnoliopsida</taxon>
        <taxon>eudicotyledons</taxon>
        <taxon>Gunneridae</taxon>
        <taxon>Pentapetalae</taxon>
        <taxon>rosids</taxon>
        <taxon>fabids</taxon>
        <taxon>Fabales</taxon>
        <taxon>Fabaceae</taxon>
        <taxon>Papilionoideae</taxon>
        <taxon>50 kb inversion clade</taxon>
        <taxon>NPAAA clade</taxon>
        <taxon>indigoferoid/millettioid clade</taxon>
        <taxon>Phaseoleae</taxon>
        <taxon>Vigna</taxon>
    </lineage>
</organism>
<evidence type="ECO:0000313" key="3">
    <source>
        <dbReference type="Proteomes" id="UP001374535"/>
    </source>
</evidence>
<dbReference type="EMBL" id="CP144697">
    <property type="protein sequence ID" value="WVZ14114.1"/>
    <property type="molecule type" value="Genomic_DNA"/>
</dbReference>
<feature type="transmembrane region" description="Helical" evidence="1">
    <location>
        <begin position="106"/>
        <end position="127"/>
    </location>
</feature>
<keyword evidence="3" id="KW-1185">Reference proteome</keyword>
<evidence type="ECO:0000256" key="1">
    <source>
        <dbReference type="SAM" id="Phobius"/>
    </source>
</evidence>
<evidence type="ECO:0000313" key="2">
    <source>
        <dbReference type="EMBL" id="WVZ14114.1"/>
    </source>
</evidence>